<keyword evidence="2" id="KW-0472">Membrane</keyword>
<organism evidence="3 4">
    <name type="scientific">Anisodus tanguticus</name>
    <dbReference type="NCBI Taxonomy" id="243964"/>
    <lineage>
        <taxon>Eukaryota</taxon>
        <taxon>Viridiplantae</taxon>
        <taxon>Streptophyta</taxon>
        <taxon>Embryophyta</taxon>
        <taxon>Tracheophyta</taxon>
        <taxon>Spermatophyta</taxon>
        <taxon>Magnoliopsida</taxon>
        <taxon>eudicotyledons</taxon>
        <taxon>Gunneridae</taxon>
        <taxon>Pentapetalae</taxon>
        <taxon>asterids</taxon>
        <taxon>lamiids</taxon>
        <taxon>Solanales</taxon>
        <taxon>Solanaceae</taxon>
        <taxon>Solanoideae</taxon>
        <taxon>Hyoscyameae</taxon>
        <taxon>Anisodus</taxon>
    </lineage>
</organism>
<keyword evidence="4" id="KW-1185">Reference proteome</keyword>
<protein>
    <submittedName>
        <fullName evidence="3">Uncharacterized protein</fullName>
    </submittedName>
</protein>
<dbReference type="EMBL" id="JAVYJV010000003">
    <property type="protein sequence ID" value="KAK4374182.1"/>
    <property type="molecule type" value="Genomic_DNA"/>
</dbReference>
<proteinExistence type="predicted"/>
<dbReference type="PANTHER" id="PTHR32278">
    <property type="entry name" value="F-BOX DOMAIN-CONTAINING PROTEIN"/>
    <property type="match status" value="1"/>
</dbReference>
<feature type="region of interest" description="Disordered" evidence="1">
    <location>
        <begin position="139"/>
        <end position="159"/>
    </location>
</feature>
<reference evidence="3" key="1">
    <citation type="submission" date="2023-12" db="EMBL/GenBank/DDBJ databases">
        <title>Genome assembly of Anisodus tanguticus.</title>
        <authorList>
            <person name="Wang Y.-J."/>
        </authorList>
    </citation>
    <scope>NUCLEOTIDE SEQUENCE</scope>
    <source>
        <strain evidence="3">KB-2021</strain>
        <tissue evidence="3">Leaf</tissue>
    </source>
</reference>
<comment type="caution">
    <text evidence="3">The sequence shown here is derived from an EMBL/GenBank/DDBJ whole genome shotgun (WGS) entry which is preliminary data.</text>
</comment>
<evidence type="ECO:0000256" key="1">
    <source>
        <dbReference type="SAM" id="MobiDB-lite"/>
    </source>
</evidence>
<sequence length="219" mass="24933">MSPKDVGRSSAVSQTFMFAAESDIVWEKVLPSDYEDIISRSDSFLASPSKKQLYFSLSNSPILLDGGKVSFSLDKNGKKCFMVAARELAISRGDILQYWDWLSHPDSSVQIGRRFQTLKTAYAYARFIDCESENEAEKRASDVRLSTKEGPHEKQPHTERRVNGWMEIDRDLASLWKMCPHYSRNGVSIRMKKRRVLLPSTVVAVFGLIQIRVYMALLA</sequence>
<dbReference type="AlphaFoldDB" id="A0AAE1VM22"/>
<evidence type="ECO:0000313" key="3">
    <source>
        <dbReference type="EMBL" id="KAK4374182.1"/>
    </source>
</evidence>
<dbReference type="InterPro" id="IPR025886">
    <property type="entry name" value="PP2-like"/>
</dbReference>
<gene>
    <name evidence="3" type="ORF">RND71_004859</name>
</gene>
<evidence type="ECO:0000256" key="2">
    <source>
        <dbReference type="SAM" id="Phobius"/>
    </source>
</evidence>
<name>A0AAE1VM22_9SOLA</name>
<accession>A0AAE1VM22</accession>
<dbReference type="Proteomes" id="UP001291623">
    <property type="component" value="Unassembled WGS sequence"/>
</dbReference>
<keyword evidence="2" id="KW-1133">Transmembrane helix</keyword>
<dbReference type="Pfam" id="PF14299">
    <property type="entry name" value="PP2"/>
    <property type="match status" value="1"/>
</dbReference>
<dbReference type="PANTHER" id="PTHR32278:SF116">
    <property type="entry name" value="F-BOX PROTEIN PP2-B10-LIKE"/>
    <property type="match status" value="1"/>
</dbReference>
<keyword evidence="2" id="KW-0812">Transmembrane</keyword>
<evidence type="ECO:0000313" key="4">
    <source>
        <dbReference type="Proteomes" id="UP001291623"/>
    </source>
</evidence>
<feature type="transmembrane region" description="Helical" evidence="2">
    <location>
        <begin position="196"/>
        <end position="217"/>
    </location>
</feature>